<dbReference type="SUPFAM" id="SSF53335">
    <property type="entry name" value="S-adenosyl-L-methionine-dependent methyltransferases"/>
    <property type="match status" value="1"/>
</dbReference>
<dbReference type="InterPro" id="IPR045864">
    <property type="entry name" value="aa-tRNA-synth_II/BPL/LPL"/>
</dbReference>
<dbReference type="PANTHER" id="PTHR12835">
    <property type="entry name" value="BIOTIN PROTEIN LIGASE"/>
    <property type="match status" value="1"/>
</dbReference>
<dbReference type="Gene3D" id="3.30.930.10">
    <property type="entry name" value="Bira Bifunctional Protein, Domain 2"/>
    <property type="match status" value="1"/>
</dbReference>
<dbReference type="SUPFAM" id="SSF55681">
    <property type="entry name" value="Class II aaRS and biotin synthetases"/>
    <property type="match status" value="1"/>
</dbReference>
<organism evidence="2">
    <name type="scientific">uncultured organism MedDCM-OCT-S04-C1</name>
    <dbReference type="NCBI Taxonomy" id="743604"/>
    <lineage>
        <taxon>unclassified sequences</taxon>
        <taxon>environmental samples</taxon>
    </lineage>
</organism>
<protein>
    <recommendedName>
        <fullName evidence="1">BPL/LPL catalytic domain-containing protein</fullName>
    </recommendedName>
</protein>
<dbReference type="CDD" id="cd02440">
    <property type="entry name" value="AdoMet_MTases"/>
    <property type="match status" value="1"/>
</dbReference>
<dbReference type="Gene3D" id="3.40.50.150">
    <property type="entry name" value="Vaccinia Virus protein VP39"/>
    <property type="match status" value="1"/>
</dbReference>
<dbReference type="InterPro" id="IPR029063">
    <property type="entry name" value="SAM-dependent_MTases_sf"/>
</dbReference>
<dbReference type="AlphaFoldDB" id="D6PJQ4"/>
<dbReference type="EMBL" id="GU943111">
    <property type="protein sequence ID" value="ADD95955.1"/>
    <property type="molecule type" value="Genomic_DNA"/>
</dbReference>
<reference evidence="2" key="1">
    <citation type="journal article" date="2010" name="ISME J.">
        <title>Metagenome of the Mediterranean deep chlorophyll maximum studied by direct and fosmid library 454 pyrosequencing.</title>
        <authorList>
            <person name="Ghai R."/>
            <person name="Martin-Cuadrado A.B."/>
            <person name="Molto A.G."/>
            <person name="Heredia I.G."/>
            <person name="Cabrera R."/>
            <person name="Martin J."/>
            <person name="Verdu M."/>
            <person name="Deschamps P."/>
            <person name="Moreira D."/>
            <person name="Lopez-Garcia P."/>
            <person name="Mira A."/>
            <person name="Rodriguez-Valera F."/>
        </authorList>
    </citation>
    <scope>NUCLEOTIDE SEQUENCE</scope>
</reference>
<sequence length="450" mass="49922">MVNDEVFSAEDAELEVERLQREPSASFWSPAEGTKFTLIIPPTVYPPREDTDLLARRIISLGPGRGRKFLEVGTGSGALSILANYMGWKVSGCDVNPFAVAATAGNLSANGFNGDIREGGVGPEPFPFNEKFDLIIWNLPYIDPKDIEQVLGPMEEAALIDTDKLGLGNRLLQSIVSNQLLSPLGRILVLGRKESTINGHSFAYRTWDELEFEDGEHLALRCFWIPYEGAENKYVEKTGSTNEDLLLKSGIGTHISTGLQTSGRGRRQRQWASIEGCYAGSWIVAEGVDINPGHLQLSGGLAVLNSLGLEHLALKWPNDILIDGKKLCGILAEGRNIQQGMRVVLGIGMNLKTAIHDSEFEMAFLDEIYEIEFEEFDRRLHCELASLLEFREDLPPVRHEEIRNQVLGKMKSLGLPRYNGTIYSDFDLNERGELLLGGEAIDDGEYITWV</sequence>
<evidence type="ECO:0000259" key="1">
    <source>
        <dbReference type="PROSITE" id="PS51733"/>
    </source>
</evidence>
<proteinExistence type="predicted"/>
<evidence type="ECO:0000313" key="2">
    <source>
        <dbReference type="EMBL" id="ADD95955.1"/>
    </source>
</evidence>
<dbReference type="Pfam" id="PF06325">
    <property type="entry name" value="PrmA"/>
    <property type="match status" value="1"/>
</dbReference>
<dbReference type="PANTHER" id="PTHR12835:SF5">
    <property type="entry name" value="BIOTIN--PROTEIN LIGASE"/>
    <property type="match status" value="1"/>
</dbReference>
<dbReference type="PROSITE" id="PS51733">
    <property type="entry name" value="BPL_LPL_CATALYTIC"/>
    <property type="match status" value="1"/>
</dbReference>
<feature type="domain" description="BPL/LPL catalytic" evidence="1">
    <location>
        <begin position="218"/>
        <end position="392"/>
    </location>
</feature>
<dbReference type="Pfam" id="PF03099">
    <property type="entry name" value="BPL_LplA_LipB"/>
    <property type="match status" value="1"/>
</dbReference>
<name>D6PJQ4_9ZZZZ</name>
<dbReference type="GO" id="GO:0004077">
    <property type="term" value="F:biotin--[biotin carboxyl-carrier protein] ligase activity"/>
    <property type="evidence" value="ECO:0007669"/>
    <property type="project" value="TreeGrafter"/>
</dbReference>
<dbReference type="InterPro" id="IPR004143">
    <property type="entry name" value="BPL_LPL_catalytic"/>
</dbReference>
<accession>D6PJQ4</accession>